<keyword evidence="4" id="KW-1185">Reference proteome</keyword>
<evidence type="ECO:0000256" key="1">
    <source>
        <dbReference type="SAM" id="MobiDB-lite"/>
    </source>
</evidence>
<gene>
    <name evidence="3" type="ORF">PGT21_026132</name>
</gene>
<protein>
    <submittedName>
        <fullName evidence="3">Uncharacterized protein</fullName>
    </submittedName>
</protein>
<feature type="chain" id="PRO_5022949815" evidence="2">
    <location>
        <begin position="27"/>
        <end position="622"/>
    </location>
</feature>
<reference evidence="3 4" key="1">
    <citation type="submission" date="2019-05" db="EMBL/GenBank/DDBJ databases">
        <title>Emergence of the Ug99 lineage of the wheat stem rust pathogen through somatic hybridization.</title>
        <authorList>
            <person name="Li F."/>
            <person name="Upadhyaya N.M."/>
            <person name="Sperschneider J."/>
            <person name="Matny O."/>
            <person name="Nguyen-Phuc H."/>
            <person name="Mago R."/>
            <person name="Raley C."/>
            <person name="Miller M.E."/>
            <person name="Silverstein K.A.T."/>
            <person name="Henningsen E."/>
            <person name="Hirsch C.D."/>
            <person name="Visser B."/>
            <person name="Pretorius Z.A."/>
            <person name="Steffenson B.J."/>
            <person name="Schwessinger B."/>
            <person name="Dodds P.N."/>
            <person name="Figueroa M."/>
        </authorList>
    </citation>
    <scope>NUCLEOTIDE SEQUENCE [LARGE SCALE GENOMIC DNA]</scope>
    <source>
        <strain evidence="3">21-0</strain>
    </source>
</reference>
<dbReference type="Proteomes" id="UP000324748">
    <property type="component" value="Unassembled WGS sequence"/>
</dbReference>
<evidence type="ECO:0000313" key="3">
    <source>
        <dbReference type="EMBL" id="KAA1114876.1"/>
    </source>
</evidence>
<accession>A0A5B0QNK8</accession>
<sequence length="622" mass="70412">MNATSNLVCFLGALAALGLTMTYCKGLKYQDFLVGVHQVTLDNGKYPDRPVRINHTKHFRYCNWKWSSIVSIENGNIWVTFPVGYYLVQVRQDEKTIAVLRKSDLLTESRAHEKHRVANLKSLTRGPTKIKVKYAILVDSLHEYITRQGGSFLTNPPSRGPISRDGLVPVITSAKHFSESAAKIFKIKSRNPVKNIKENCAGQSRIGMTIKNMDPPNEEKTQMNIECISKLFDIAQDEIEVDKELQSLLRPKGSSTQLKKLLKDGANMDAILSQFGEESHKSRNALSISQMLRKTCNFLKNSKTKGIVSDENNKLPGSHRLSGHQNAWCLDDKRTESELEKELEQYLDEHSDEDEYITIEMTDNQWPQLPTIPGNYAVPKSENKNKFDKKTKKIEDGKHFEWVLDEETSTNQISNNQKYSVDQKSSVDQNSSVDQKSSVDPKSGTFQASISENMREGINHEIGTHDSINTQVKSKSMSIQASKLKGPSDVPTTRELDTLCKNVKDQSIAPAGSQKAREEIAKPPIELIKPHIKLNQDKLSLRKQKTISHAIDTYHKMKISDEGVRQIIEDFSILEDESFAARLLANQGDEWRLKWLQEHAKLKQAELDEKAKLKGKAVLKIM</sequence>
<evidence type="ECO:0000313" key="4">
    <source>
        <dbReference type="Proteomes" id="UP000324748"/>
    </source>
</evidence>
<evidence type="ECO:0000256" key="2">
    <source>
        <dbReference type="SAM" id="SignalP"/>
    </source>
</evidence>
<organism evidence="3 4">
    <name type="scientific">Puccinia graminis f. sp. tritici</name>
    <dbReference type="NCBI Taxonomy" id="56615"/>
    <lineage>
        <taxon>Eukaryota</taxon>
        <taxon>Fungi</taxon>
        <taxon>Dikarya</taxon>
        <taxon>Basidiomycota</taxon>
        <taxon>Pucciniomycotina</taxon>
        <taxon>Pucciniomycetes</taxon>
        <taxon>Pucciniales</taxon>
        <taxon>Pucciniaceae</taxon>
        <taxon>Puccinia</taxon>
    </lineage>
</organism>
<dbReference type="AlphaFoldDB" id="A0A5B0QNK8"/>
<feature type="region of interest" description="Disordered" evidence="1">
    <location>
        <begin position="413"/>
        <end position="445"/>
    </location>
</feature>
<keyword evidence="2" id="KW-0732">Signal</keyword>
<name>A0A5B0QNK8_PUCGR</name>
<dbReference type="EMBL" id="VSWC01000014">
    <property type="protein sequence ID" value="KAA1114876.1"/>
    <property type="molecule type" value="Genomic_DNA"/>
</dbReference>
<feature type="signal peptide" evidence="2">
    <location>
        <begin position="1"/>
        <end position="26"/>
    </location>
</feature>
<comment type="caution">
    <text evidence="3">The sequence shown here is derived from an EMBL/GenBank/DDBJ whole genome shotgun (WGS) entry which is preliminary data.</text>
</comment>
<proteinExistence type="predicted"/>